<protein>
    <submittedName>
        <fullName evidence="1">Uncharacterized protein</fullName>
    </submittedName>
</protein>
<name>A0A2V0QK64_PSESF</name>
<evidence type="ECO:0000313" key="2">
    <source>
        <dbReference type="Proteomes" id="UP000247480"/>
    </source>
</evidence>
<evidence type="ECO:0000313" key="1">
    <source>
        <dbReference type="EMBL" id="GBH08970.1"/>
    </source>
</evidence>
<dbReference type="EMBL" id="BGJZ01000107">
    <property type="protein sequence ID" value="GBH08970.1"/>
    <property type="molecule type" value="Genomic_DNA"/>
</dbReference>
<reference evidence="1 2" key="1">
    <citation type="submission" date="2018-04" db="EMBL/GenBank/DDBJ databases">
        <title>Draft genome sequence of Pseudomonas syringae pv. actinidiae biovar 1 strains isolated from kiwifruit in Kagawa prefecture.</title>
        <authorList>
            <person name="Tabuchi M."/>
            <person name="Saito M."/>
            <person name="Fujiwara S."/>
            <person name="Sasa N."/>
            <person name="Akimitsu K."/>
            <person name="Gomi K."/>
            <person name="Konishi-Sugita S."/>
            <person name="Hamano K."/>
            <person name="Kataoka I."/>
        </authorList>
    </citation>
    <scope>NUCLEOTIDE SEQUENCE [LARGE SCALE GENOMIC DNA]</scope>
    <source>
        <strain evidence="1 2">MAFF212206</strain>
    </source>
</reference>
<dbReference type="AlphaFoldDB" id="A0A2V0QK64"/>
<accession>A0A2V0QK64</accession>
<comment type="caution">
    <text evidence="1">The sequence shown here is derived from an EMBL/GenBank/DDBJ whole genome shotgun (WGS) entry which is preliminary data.</text>
</comment>
<organism evidence="1 2">
    <name type="scientific">Pseudomonas syringae pv. actinidiae</name>
    <dbReference type="NCBI Taxonomy" id="103796"/>
    <lineage>
        <taxon>Bacteria</taxon>
        <taxon>Pseudomonadati</taxon>
        <taxon>Pseudomonadota</taxon>
        <taxon>Gammaproteobacteria</taxon>
        <taxon>Pseudomonadales</taxon>
        <taxon>Pseudomonadaceae</taxon>
        <taxon>Pseudomonas</taxon>
        <taxon>Pseudomonas syringae</taxon>
    </lineage>
</organism>
<proteinExistence type="predicted"/>
<gene>
    <name evidence="1" type="ORF">KPSA1_02360</name>
</gene>
<dbReference type="Proteomes" id="UP000247480">
    <property type="component" value="Unassembled WGS sequence"/>
</dbReference>
<sequence length="44" mass="4709">MQLLDNITFLQQVVGDFDAGDFSERLGQGFRLVLVSGQGPPVSG</sequence>